<reference evidence="3" key="1">
    <citation type="submission" date="2022-11" db="UniProtKB">
        <authorList>
            <consortium name="WormBaseParasite"/>
        </authorList>
    </citation>
    <scope>IDENTIFICATION</scope>
</reference>
<evidence type="ECO:0000313" key="3">
    <source>
        <dbReference type="WBParaSite" id="PSAMB.scaffold106size78906.g2134.t1"/>
    </source>
</evidence>
<dbReference type="WBParaSite" id="PSAMB.scaffold106size78906.g2134.t1">
    <property type="protein sequence ID" value="PSAMB.scaffold106size78906.g2134.t1"/>
    <property type="gene ID" value="PSAMB.scaffold106size78906.g2134"/>
</dbReference>
<evidence type="ECO:0000313" key="2">
    <source>
        <dbReference type="Proteomes" id="UP000887566"/>
    </source>
</evidence>
<dbReference type="Proteomes" id="UP000887566">
    <property type="component" value="Unplaced"/>
</dbReference>
<evidence type="ECO:0000256" key="1">
    <source>
        <dbReference type="SAM" id="MobiDB-lite"/>
    </source>
</evidence>
<keyword evidence="2" id="KW-1185">Reference proteome</keyword>
<name>A0A914UK06_9BILA</name>
<sequence length="102" mass="11137">MASSERHTSPGGADGLFVKTSCHAVFPPYGHRCLLFASPLRQVPSVVGGGAWRSERCDAYFNRPVSGCDQWLLRFGRDEQSTPPFSSAQPSIASVQSVRPKR</sequence>
<feature type="region of interest" description="Disordered" evidence="1">
    <location>
        <begin position="79"/>
        <end position="102"/>
    </location>
</feature>
<organism evidence="2 3">
    <name type="scientific">Plectus sambesii</name>
    <dbReference type="NCBI Taxonomy" id="2011161"/>
    <lineage>
        <taxon>Eukaryota</taxon>
        <taxon>Metazoa</taxon>
        <taxon>Ecdysozoa</taxon>
        <taxon>Nematoda</taxon>
        <taxon>Chromadorea</taxon>
        <taxon>Plectida</taxon>
        <taxon>Plectina</taxon>
        <taxon>Plectoidea</taxon>
        <taxon>Plectidae</taxon>
        <taxon>Plectus</taxon>
    </lineage>
</organism>
<dbReference type="AlphaFoldDB" id="A0A914UK06"/>
<proteinExistence type="predicted"/>
<accession>A0A914UK06</accession>
<feature type="compositionally biased region" description="Polar residues" evidence="1">
    <location>
        <begin position="81"/>
        <end position="102"/>
    </location>
</feature>
<protein>
    <submittedName>
        <fullName evidence="3">Uncharacterized protein</fullName>
    </submittedName>
</protein>